<organism evidence="1 2">
    <name type="scientific">Paenibacillus agilis</name>
    <dbReference type="NCBI Taxonomy" id="3020863"/>
    <lineage>
        <taxon>Bacteria</taxon>
        <taxon>Bacillati</taxon>
        <taxon>Bacillota</taxon>
        <taxon>Bacilli</taxon>
        <taxon>Bacillales</taxon>
        <taxon>Paenibacillaceae</taxon>
        <taxon>Paenibacillus</taxon>
    </lineage>
</organism>
<accession>A0A559ID27</accession>
<keyword evidence="2" id="KW-1185">Reference proteome</keyword>
<evidence type="ECO:0000313" key="2">
    <source>
        <dbReference type="Proteomes" id="UP000318102"/>
    </source>
</evidence>
<name>A0A559ID27_9BACL</name>
<keyword evidence="1" id="KW-0547">Nucleotide-binding</keyword>
<dbReference type="Gene3D" id="3.30.565.10">
    <property type="entry name" value="Histidine kinase-like ATPase, C-terminal domain"/>
    <property type="match status" value="1"/>
</dbReference>
<dbReference type="SUPFAM" id="SSF55874">
    <property type="entry name" value="ATPase domain of HSP90 chaperone/DNA topoisomerase II/histidine kinase"/>
    <property type="match status" value="1"/>
</dbReference>
<gene>
    <name evidence="1" type="ORF">FPZ44_24795</name>
</gene>
<protein>
    <submittedName>
        <fullName evidence="1">ATP-binding protein</fullName>
    </submittedName>
</protein>
<dbReference type="InterPro" id="IPR036890">
    <property type="entry name" value="HATPase_C_sf"/>
</dbReference>
<sequence>MLLPFELDTQIIHHIIYNQAGSIGKAIIELIMNSVDANAKSIKLKMTREGFSCSDDGLGFASREDVLRYFGRFGTPHIEGDATYGRFRLGRGQIMAHASTTWISNHHQMIVDTKEMGYNYELDEIEEVQPGCHISGKWYEALTESELLSSIQEVRDLIRYTPATVELNGRILTRDPSQEKWDYEDEYAYYRVKVEGAVSIYNQGVLIRHDASHIWGAGGLIVSKKAIGLNVSRTEILRKTCSVWKVIAKQFGQMADDISSKLGDHRKTEARREKSARSLLAGEGDLFKIFNHEEVITILPGSRHVTLSYLLHRVRCEYNKKFCIVENHMDIPKAETMAKAKITMFVHPRTMERFGVYSPAQFLECLEQIAENYLIYCQHKATYVVKNIIEFGPELVNYAALKDAFVERIQIIQEKEHLDHETRRVWTALRWCLQQYAGACLQKRRYKNGRIAYGEHMYSILLGQSNTAEAWTDGENYIAFNVNIVKKLKGDPMKTAAYLFSLLEHEVSHQGDSLDAGHDEAFYQRYHDISLEMSSERQRYMHMWLYKYTSSLENEGKKASGFAWRERLLIDRVGNGREKKGLSRPIEDVSQDPIVLAHVPEQDPVLINSINASLYAAGLCPEEPNWREIVKQSTYSEEQKKYELNQHAEYDEYEIHFQQERERIVQILGITITELNSSRAFGYLLEEEEDVIRELWKEKPWEEDVDTDWFSILNESEDTQEVEQDPREVVDEQYRYLLQPGETVWSLERNAAAAGFYNINNYLQWRAESIQ</sequence>
<evidence type="ECO:0000313" key="1">
    <source>
        <dbReference type="EMBL" id="TVX85577.1"/>
    </source>
</evidence>
<dbReference type="OrthoDB" id="8478062at2"/>
<dbReference type="EMBL" id="VNJK01000007">
    <property type="protein sequence ID" value="TVX85577.1"/>
    <property type="molecule type" value="Genomic_DNA"/>
</dbReference>
<comment type="caution">
    <text evidence="1">The sequence shown here is derived from an EMBL/GenBank/DDBJ whole genome shotgun (WGS) entry which is preliminary data.</text>
</comment>
<dbReference type="Pfam" id="PF13589">
    <property type="entry name" value="HATPase_c_3"/>
    <property type="match status" value="1"/>
</dbReference>
<keyword evidence="1" id="KW-0067">ATP-binding</keyword>
<proteinExistence type="predicted"/>
<dbReference type="Proteomes" id="UP000318102">
    <property type="component" value="Unassembled WGS sequence"/>
</dbReference>
<reference evidence="1 2" key="1">
    <citation type="submission" date="2019-07" db="EMBL/GenBank/DDBJ databases">
        <authorList>
            <person name="Kim J."/>
        </authorList>
    </citation>
    <scope>NUCLEOTIDE SEQUENCE [LARGE SCALE GENOMIC DNA]</scope>
    <source>
        <strain evidence="1 2">N4</strain>
    </source>
</reference>
<dbReference type="GO" id="GO:0005524">
    <property type="term" value="F:ATP binding"/>
    <property type="evidence" value="ECO:0007669"/>
    <property type="project" value="UniProtKB-KW"/>
</dbReference>
<dbReference type="RefSeq" id="WP_144995082.1">
    <property type="nucleotide sequence ID" value="NZ_VNJK01000007.1"/>
</dbReference>
<dbReference type="AlphaFoldDB" id="A0A559ID27"/>